<reference evidence="2 3" key="1">
    <citation type="journal article" date="2018" name="J. Microbiol.">
        <title>Baekduia soli gen. nov., sp. nov., a novel bacterium isolated from the soil of Baekdu Mountain and proposal of a novel family name, Baekduiaceae fam. nov.</title>
        <authorList>
            <person name="An D.S."/>
            <person name="Siddiqi M.Z."/>
            <person name="Kim K.H."/>
            <person name="Yu H.S."/>
            <person name="Im W.T."/>
        </authorList>
    </citation>
    <scope>NUCLEOTIDE SEQUENCE [LARGE SCALE GENOMIC DNA]</scope>
    <source>
        <strain evidence="2 3">BR7-21</strain>
    </source>
</reference>
<evidence type="ECO:0000313" key="3">
    <source>
        <dbReference type="Proteomes" id="UP000321805"/>
    </source>
</evidence>
<dbReference type="SUPFAM" id="SSF88713">
    <property type="entry name" value="Glycoside hydrolase/deacetylase"/>
    <property type="match status" value="1"/>
</dbReference>
<accession>A0A5B8U0I4</accession>
<dbReference type="Gene3D" id="3.20.20.370">
    <property type="entry name" value="Glycoside hydrolase/deacetylase"/>
    <property type="match status" value="1"/>
</dbReference>
<dbReference type="RefSeq" id="WP_146915726.1">
    <property type="nucleotide sequence ID" value="NZ_CP042430.1"/>
</dbReference>
<dbReference type="PROSITE" id="PS51677">
    <property type="entry name" value="NODB"/>
    <property type="match status" value="1"/>
</dbReference>
<dbReference type="GO" id="GO:0016810">
    <property type="term" value="F:hydrolase activity, acting on carbon-nitrogen (but not peptide) bonds"/>
    <property type="evidence" value="ECO:0007669"/>
    <property type="project" value="InterPro"/>
</dbReference>
<dbReference type="Pfam" id="PF01522">
    <property type="entry name" value="Polysacc_deac_1"/>
    <property type="match status" value="1"/>
</dbReference>
<dbReference type="InterPro" id="IPR011330">
    <property type="entry name" value="Glyco_hydro/deAcase_b/a-brl"/>
</dbReference>
<dbReference type="PANTHER" id="PTHR43123">
    <property type="entry name" value="POLYSACCHARIDE DEACETYLASE-RELATED"/>
    <property type="match status" value="1"/>
</dbReference>
<dbReference type="OrthoDB" id="9784220at2"/>
<evidence type="ECO:0000313" key="2">
    <source>
        <dbReference type="EMBL" id="QEC46478.1"/>
    </source>
</evidence>
<dbReference type="GO" id="GO:0005975">
    <property type="term" value="P:carbohydrate metabolic process"/>
    <property type="evidence" value="ECO:0007669"/>
    <property type="project" value="InterPro"/>
</dbReference>
<keyword evidence="3" id="KW-1185">Reference proteome</keyword>
<name>A0A5B8U0I4_9ACTN</name>
<dbReference type="EMBL" id="CP042430">
    <property type="protein sequence ID" value="QEC46478.1"/>
    <property type="molecule type" value="Genomic_DNA"/>
</dbReference>
<protein>
    <submittedName>
        <fullName evidence="2">Polysaccharide deacetylase family protein</fullName>
    </submittedName>
</protein>
<dbReference type="InterPro" id="IPR002509">
    <property type="entry name" value="NODB_dom"/>
</dbReference>
<gene>
    <name evidence="2" type="ORF">FSW04_02045</name>
</gene>
<dbReference type="PANTHER" id="PTHR43123:SF1">
    <property type="entry name" value="POLYSACCHARIDE DEACETYLASE-RELATED"/>
    <property type="match status" value="1"/>
</dbReference>
<evidence type="ECO:0000259" key="1">
    <source>
        <dbReference type="PROSITE" id="PS51677"/>
    </source>
</evidence>
<feature type="domain" description="NodB homology" evidence="1">
    <location>
        <begin position="77"/>
        <end position="295"/>
    </location>
</feature>
<dbReference type="Proteomes" id="UP000321805">
    <property type="component" value="Chromosome"/>
</dbReference>
<organism evidence="2 3">
    <name type="scientific">Baekduia soli</name>
    <dbReference type="NCBI Taxonomy" id="496014"/>
    <lineage>
        <taxon>Bacteria</taxon>
        <taxon>Bacillati</taxon>
        <taxon>Actinomycetota</taxon>
        <taxon>Thermoleophilia</taxon>
        <taxon>Solirubrobacterales</taxon>
        <taxon>Baekduiaceae</taxon>
        <taxon>Baekduia</taxon>
    </lineage>
</organism>
<dbReference type="AlphaFoldDB" id="A0A5B8U0I4"/>
<dbReference type="KEGG" id="bsol:FSW04_02045"/>
<sequence>MGIKFEEADGPGPKRDLVGYGRHVPKVTWPNGARIAVSVVLNWEEGSEVGKNVVGDGRSEAALTEIPYVMDAQYRDLASESVYEYGSRAGVWRIQRLIDSYGIPITFFGAAISWERNPEVAAWVRESHHEPCSHGWRWEEPWLLSREEEQEHMAEAIASIERTCGERPRGWYCRYGPSIHTRELLVEDGGFTYDSDVYNDDLPYYVDVKGTPHLIVPYSFTYNDAKFVLPQGYSDPTSFFDTLKRGFDYLWDEGATHPRMMSIGLHCRIVGQAGRTSALRDFLEYAHEKGDVWFATRLQIAEWWHEHHHEFPVERP</sequence>
<proteinExistence type="predicted"/>